<feature type="compositionally biased region" description="Polar residues" evidence="1">
    <location>
        <begin position="86"/>
        <end position="106"/>
    </location>
</feature>
<evidence type="ECO:0000313" key="4">
    <source>
        <dbReference type="Proteomes" id="UP000247609"/>
    </source>
</evidence>
<feature type="signal peptide" evidence="2">
    <location>
        <begin position="1"/>
        <end position="22"/>
    </location>
</feature>
<reference evidence="3 4" key="1">
    <citation type="submission" date="2017-07" db="EMBL/GenBank/DDBJ databases">
        <title>A draft genome sequence of Komagataeibacter sp. T5K1.</title>
        <authorList>
            <person name="Skraban J."/>
            <person name="Cleenwerck I."/>
            <person name="Vandamme P."/>
            <person name="Trcek J."/>
        </authorList>
    </citation>
    <scope>NUCLEOTIDE SEQUENCE [LARGE SCALE GENOMIC DNA]</scope>
    <source>
        <strain evidence="3 4">T5K1</strain>
    </source>
</reference>
<keyword evidence="2" id="KW-0732">Signal</keyword>
<proteinExistence type="predicted"/>
<name>A0A318QB53_9PROT</name>
<sequence>MKYSFILLSLLIGLAGGGTAHAAASSTGHRHHHASTTTPAPGSDAETADLNAISLKKARASLAAPPATAQATRTANGKPQAVQAAGTGTTSPQIRIPETSDTVAMY</sequence>
<dbReference type="RefSeq" id="WP_110529278.1">
    <property type="nucleotide sequence ID" value="NZ_JAHRDT010000016.1"/>
</dbReference>
<feature type="chain" id="PRO_5016466888" evidence="2">
    <location>
        <begin position="23"/>
        <end position="106"/>
    </location>
</feature>
<feature type="region of interest" description="Disordered" evidence="1">
    <location>
        <begin position="64"/>
        <end position="106"/>
    </location>
</feature>
<evidence type="ECO:0000256" key="2">
    <source>
        <dbReference type="SAM" id="SignalP"/>
    </source>
</evidence>
<comment type="caution">
    <text evidence="3">The sequence shown here is derived from an EMBL/GenBank/DDBJ whole genome shotgun (WGS) entry which is preliminary data.</text>
</comment>
<evidence type="ECO:0000256" key="1">
    <source>
        <dbReference type="SAM" id="MobiDB-lite"/>
    </source>
</evidence>
<organism evidence="3 4">
    <name type="scientific">Novacetimonas pomaceti</name>
    <dbReference type="NCBI Taxonomy" id="2021998"/>
    <lineage>
        <taxon>Bacteria</taxon>
        <taxon>Pseudomonadati</taxon>
        <taxon>Pseudomonadota</taxon>
        <taxon>Alphaproteobacteria</taxon>
        <taxon>Acetobacterales</taxon>
        <taxon>Acetobacteraceae</taxon>
        <taxon>Novacetimonas</taxon>
    </lineage>
</organism>
<protein>
    <submittedName>
        <fullName evidence="3">Uncharacterized protein</fullName>
    </submittedName>
</protein>
<gene>
    <name evidence="3" type="ORF">CFR71_07125</name>
</gene>
<dbReference type="EMBL" id="NOXG01000005">
    <property type="protein sequence ID" value="PYD75830.1"/>
    <property type="molecule type" value="Genomic_DNA"/>
</dbReference>
<dbReference type="Proteomes" id="UP000247609">
    <property type="component" value="Unassembled WGS sequence"/>
</dbReference>
<feature type="region of interest" description="Disordered" evidence="1">
    <location>
        <begin position="19"/>
        <end position="46"/>
    </location>
</feature>
<accession>A0A318QB53</accession>
<dbReference type="AlphaFoldDB" id="A0A318QB53"/>
<feature type="compositionally biased region" description="Low complexity" evidence="1">
    <location>
        <begin position="64"/>
        <end position="75"/>
    </location>
</feature>
<evidence type="ECO:0000313" key="3">
    <source>
        <dbReference type="EMBL" id="PYD75830.1"/>
    </source>
</evidence>